<dbReference type="OMA" id="PQTYSIC"/>
<dbReference type="SUPFAM" id="SSF48371">
    <property type="entry name" value="ARM repeat"/>
    <property type="match status" value="2"/>
</dbReference>
<keyword evidence="4" id="KW-1185">Reference proteome</keyword>
<dbReference type="InterPro" id="IPR016024">
    <property type="entry name" value="ARM-type_fold"/>
</dbReference>
<dbReference type="InterPro" id="IPR045802">
    <property type="entry name" value="GRV2/DNAJC13_N"/>
</dbReference>
<dbReference type="EMBL" id="CMVM020000052">
    <property type="status" value="NOT_ANNOTATED_CDS"/>
    <property type="molecule type" value="Genomic_DNA"/>
</dbReference>
<dbReference type="Pfam" id="PF19432">
    <property type="entry name" value="RME-8_N"/>
    <property type="match status" value="1"/>
</dbReference>
<dbReference type="Gene3D" id="3.30.1490.40">
    <property type="match status" value="1"/>
</dbReference>
<feature type="domain" description="J" evidence="2">
    <location>
        <begin position="1314"/>
        <end position="1397"/>
    </location>
</feature>
<dbReference type="PANTHER" id="PTHR36983">
    <property type="entry name" value="DNAJ HOMOLOG SUBFAMILY C MEMBER 13"/>
    <property type="match status" value="1"/>
</dbReference>
<accession>A0A8R1XQX6</accession>
<dbReference type="EnsemblMetazoa" id="OVOC1778.1">
    <property type="protein sequence ID" value="OVOC1778.1"/>
    <property type="gene ID" value="WBGene00238587"/>
</dbReference>
<dbReference type="AlphaFoldDB" id="A0A8R1XQX6"/>
<evidence type="ECO:0000313" key="3">
    <source>
        <dbReference type="EnsemblMetazoa" id="OVOC1778.1"/>
    </source>
</evidence>
<dbReference type="GO" id="GO:0055037">
    <property type="term" value="C:recycling endosome"/>
    <property type="evidence" value="ECO:0007669"/>
    <property type="project" value="EnsemblMetazoa"/>
</dbReference>
<dbReference type="GO" id="GO:0010008">
    <property type="term" value="C:endosome membrane"/>
    <property type="evidence" value="ECO:0007669"/>
    <property type="project" value="EnsemblMetazoa"/>
</dbReference>
<dbReference type="SUPFAM" id="SSF46565">
    <property type="entry name" value="Chaperone J-domain"/>
    <property type="match status" value="1"/>
</dbReference>
<evidence type="ECO:0000256" key="1">
    <source>
        <dbReference type="SAM" id="Coils"/>
    </source>
</evidence>
<dbReference type="Pfam" id="PF00226">
    <property type="entry name" value="DnaJ"/>
    <property type="match status" value="1"/>
</dbReference>
<dbReference type="InterPro" id="IPR036869">
    <property type="entry name" value="J_dom_sf"/>
</dbReference>
<dbReference type="SMART" id="SM00271">
    <property type="entry name" value="DnaJ"/>
    <property type="match status" value="1"/>
</dbReference>
<dbReference type="Proteomes" id="UP000024404">
    <property type="component" value="Unassembled WGS sequence"/>
</dbReference>
<dbReference type="PROSITE" id="PS50076">
    <property type="entry name" value="DNAJ_2"/>
    <property type="match status" value="1"/>
</dbReference>
<dbReference type="GO" id="GO:0009792">
    <property type="term" value="P:embryo development ending in birth or egg hatching"/>
    <property type="evidence" value="ECO:0007669"/>
    <property type="project" value="EnsemblMetazoa"/>
</dbReference>
<dbReference type="GO" id="GO:0002119">
    <property type="term" value="P:nematode larval development"/>
    <property type="evidence" value="ECO:0007669"/>
    <property type="project" value="EnsemblMetazoa"/>
</dbReference>
<dbReference type="GO" id="GO:0005769">
    <property type="term" value="C:early endosome"/>
    <property type="evidence" value="ECO:0007669"/>
    <property type="project" value="EnsemblMetazoa"/>
</dbReference>
<feature type="coiled-coil region" evidence="1">
    <location>
        <begin position="685"/>
        <end position="716"/>
    </location>
</feature>
<name>A0A8R1XQX6_ONCVO</name>
<reference evidence="3" key="2">
    <citation type="submission" date="2022-06" db="UniProtKB">
        <authorList>
            <consortium name="EnsemblMetazoa"/>
        </authorList>
    </citation>
    <scope>IDENTIFICATION</scope>
</reference>
<dbReference type="InterPro" id="IPR035445">
    <property type="entry name" value="GYF-like_dom_sf"/>
</dbReference>
<dbReference type="GO" id="GO:1903539">
    <property type="term" value="P:protein localization to postsynaptic membrane"/>
    <property type="evidence" value="ECO:0007669"/>
    <property type="project" value="EnsemblMetazoa"/>
</dbReference>
<dbReference type="Gene3D" id="1.10.287.110">
    <property type="entry name" value="DnaJ domain"/>
    <property type="match status" value="1"/>
</dbReference>
<dbReference type="PANTHER" id="PTHR36983:SF2">
    <property type="entry name" value="DNAJ HOMOLOG SUBFAMILY C MEMBER 13"/>
    <property type="match status" value="1"/>
</dbReference>
<dbReference type="GO" id="GO:0042802">
    <property type="term" value="F:identical protein binding"/>
    <property type="evidence" value="ECO:0007669"/>
    <property type="project" value="EnsemblMetazoa"/>
</dbReference>
<sequence>MASFSADNRDIVCYLVTKHSWKGKYKRIFSIGTLAVTTYNPSTLEITNQWLYEDFITIKPLPRSLQGQDEFVIHIRSKRKNDTMRFSSEYTQEILSEALHHIPKFSDSQPESQDFTGYKHDWSDRRIPILLRTTSYSLQRLNSNGEVIASYAYWRMKSIVMMHEYQNGFVIEMDEQRRRHLFVCELFDNLISVMRQMAANYLGISIPVAKEAITFEQFMLTRLGLCSRDEQLTSYTEFKVQKFASRQFPSVKRLLCLSSTCIIERDPATYAAICARPLKTITFMVRDEENPQSFTIQYDEGDTRSYTSPERDLILTSLIDGSRASGNQCLFVTCSKYDRSLRIIPYKCLLDEDTESQCMRHIISVPPGLKRYDLIRRFNANIPYDGLTYTVSQEGFFTENKAKTIVSCLESVLAENFGNEINKCEAQLQCLHRLFASKSGFQAFTAVPGVREKLGDLVVHMLNISNECIDYATVEMLCSLMQPMHSNYELKLEQLNKQSLLSNPQFVEHLLDLVVKHTEQKTGALVIASMLDFLTYALCAPYSETTLGTIFDLLLEMVAERGSSFYRLFQYPSMTIVKGAGMVMRAIIEESTIEISKKMQMLSLTEGAFLVHLHMSLLSVGRDLRVLANKQLSGHLLSLWIADNDAAADLLSRCLPRGLLDYMDSNDKPNITEVDYLITRNNLKMATEESKQNNLLEQVQQMQLQLEVKLDQLLQHWNLEHKFLQKKDVKIFCVKLAVEMLSINFQDKMQKPVILRKRRQRIKSEVNWKLLCFQFAKDHCKADLIWNETTREEFRRSIEDEIRILEQEKELLPANVPISWNHTEFQVRYPSLADEVKIGDYYLRILLQENDASATPIHNPGDFFNSVYHRFLLSAKSEMRCLCLKAMAITYGRHHITIGPFTDSKYIVSMLSKCSNPAERDHLIFLISKLVQNKDNVCEVLCAGVLPLLTDMAVLAHLHVNRAKIHNQVQTNVIEADVSAKNDGTAEWYYTDKAGKRQGPVTFNEMKKLYEQKVIFERTQIWAQGLDQWSALSAVSQFRWTLCCSLGSNSLYNFTELCTIILDIFIQMCTFFPSRDENDYIVRPLPHVKRNLSEPVLLYQIVQLLLTYDPAIVQRVASLLLHILEDNPFLSRLYLSGVFFFILMYNGSNLLPIARFLHYTHMKQAFRSAVAKSEFVSHSILSPLLPEAAILYLNEYGAEKFAQTFLGEFDNPEIIWNNEMRRHMIEKIAIHISDFSVRLPSNIKALYQYCPIPSIDYPQLDGELFCHVYYLRLLCNTKRFPSWPIRDPVTFLRCCLVTWLDEIDKKPPVMSLEQACSVLLLPNNESTWKNKAEVRRAYFKLAQKYHPDKNPEGREVFEQITSAYELLTSNVHHSILPDLQRIILCLQAQSIVYKRYSEELSPYKYAGYGQLIKTINLESKDAALFAEGGGQLLSAAVELCRYTLMSSALNAEQLRRDAGLEALLAAFERCAPMVNLSSKEDDMTVQVCIHSLYCFGTAAQFDACREKISEMPTLFSSICRLLQFNHVIRLACAAADCICSLAVCTILQMHLFQSGVIWQLIPHLFRYDYTLDEGGVEHNEETNKQSLHNKLARSGCEALACLAGFREGTPDNDGVQKSLRAMLTPYICRLMQQSEDNDRVLKVLNSNTEDPYLIWDNGIRNELLEFVEYHRTSTSNTSELFGGEFKLSAHEKELIIGDIFIRVFNEQPNFNIQEPKKFCMDLLDFLQEKTEQLFGDEKEKSEKKDDDTLIDWCIEPATVVPDEILRHTEMSLQALANLLIANAGLEILLIGHYKLLFSFLKLQESVELQEVALKVISLSSVNRECVADIAGSSQLPLLLSLILQSQKFIPTVLSTMITLASNTKIVKESLEYGSLLHILSVFFNDQFEPATRILAAELLAKMQADKLTGPRWSRFIVRFLPPIFTDALRDSPQIALSMFDSTHENPELIWNDAVRSNVKKVVSFELNQLNLLQLQNPCTKWKTDAADEKCAYSDVMDDELVVAGVFLRLFIANPSWQVRHPKQFTTELIEKVLECMERPTPDLDTVTSAFVALLSNHPTVANHLPAQGYLPQFCKLMSSSVGQTSHSAILILSHLTENTYCADSLAKLNCIGGIMKSMKLQPALIRNSAHALKCLLKRNCSDLAAQMLSTGMVEYLLELLNDSMKGVDNVAAAKAEIVDALKNVSLDLQYGAKIAEILNESSIWAQYKDQRHDLFIPANNVHAIAGAPSGIAGYLTERMFTPPSTNFTPPPISSKKN</sequence>
<dbReference type="GO" id="GO:0006898">
    <property type="term" value="P:receptor-mediated endocytosis"/>
    <property type="evidence" value="ECO:0007669"/>
    <property type="project" value="EnsemblMetazoa"/>
</dbReference>
<evidence type="ECO:0000259" key="2">
    <source>
        <dbReference type="PROSITE" id="PS50076"/>
    </source>
</evidence>
<keyword evidence="1" id="KW-0175">Coiled coil</keyword>
<dbReference type="GO" id="GO:0007032">
    <property type="term" value="P:endosome organization"/>
    <property type="evidence" value="ECO:0007669"/>
    <property type="project" value="InterPro"/>
</dbReference>
<dbReference type="GO" id="GO:0005829">
    <property type="term" value="C:cytosol"/>
    <property type="evidence" value="ECO:0007669"/>
    <property type="project" value="GOC"/>
</dbReference>
<dbReference type="InterPro" id="IPR001623">
    <property type="entry name" value="DnaJ_domain"/>
</dbReference>
<dbReference type="GO" id="GO:0042147">
    <property type="term" value="P:retrograde transport, endosome to Golgi"/>
    <property type="evidence" value="ECO:0007669"/>
    <property type="project" value="EnsemblMetazoa"/>
</dbReference>
<dbReference type="InterPro" id="IPR011989">
    <property type="entry name" value="ARM-like"/>
</dbReference>
<dbReference type="CDD" id="cd06257">
    <property type="entry name" value="DnaJ"/>
    <property type="match status" value="1"/>
</dbReference>
<evidence type="ECO:0000313" key="4">
    <source>
        <dbReference type="Proteomes" id="UP000024404"/>
    </source>
</evidence>
<dbReference type="InterPro" id="IPR025640">
    <property type="entry name" value="GYF_2"/>
</dbReference>
<dbReference type="GO" id="GO:0007638">
    <property type="term" value="P:mechanosensory behavior"/>
    <property type="evidence" value="ECO:0007669"/>
    <property type="project" value="EnsemblMetazoa"/>
</dbReference>
<reference evidence="4" key="1">
    <citation type="submission" date="2013-10" db="EMBL/GenBank/DDBJ databases">
        <title>Genome sequencing of Onchocerca volvulus.</title>
        <authorList>
            <person name="Cotton J."/>
            <person name="Tsai J."/>
            <person name="Stanley E."/>
            <person name="Tracey A."/>
            <person name="Holroyd N."/>
            <person name="Lustigman S."/>
            <person name="Berriman M."/>
        </authorList>
    </citation>
    <scope>NUCLEOTIDE SEQUENCE</scope>
</reference>
<dbReference type="GO" id="GO:0005770">
    <property type="term" value="C:late endosome"/>
    <property type="evidence" value="ECO:0007669"/>
    <property type="project" value="EnsemblMetazoa"/>
</dbReference>
<dbReference type="Pfam" id="PF14237">
    <property type="entry name" value="GYF_2"/>
    <property type="match status" value="1"/>
</dbReference>
<dbReference type="GO" id="GO:2000641">
    <property type="term" value="P:regulation of early endosome to late endosome transport"/>
    <property type="evidence" value="ECO:0007669"/>
    <property type="project" value="InterPro"/>
</dbReference>
<organism evidence="3 4">
    <name type="scientific">Onchocerca volvulus</name>
    <dbReference type="NCBI Taxonomy" id="6282"/>
    <lineage>
        <taxon>Eukaryota</taxon>
        <taxon>Metazoa</taxon>
        <taxon>Ecdysozoa</taxon>
        <taxon>Nematoda</taxon>
        <taxon>Chromadorea</taxon>
        <taxon>Rhabditida</taxon>
        <taxon>Spirurina</taxon>
        <taxon>Spiruromorpha</taxon>
        <taxon>Filarioidea</taxon>
        <taxon>Onchocercidae</taxon>
        <taxon>Onchocerca</taxon>
    </lineage>
</organism>
<protein>
    <submittedName>
        <fullName evidence="3">J domain-containing protein</fullName>
    </submittedName>
</protein>
<proteinExistence type="predicted"/>
<dbReference type="Gene3D" id="1.25.10.10">
    <property type="entry name" value="Leucine-rich Repeat Variant"/>
    <property type="match status" value="2"/>
</dbReference>
<dbReference type="InterPro" id="IPR044978">
    <property type="entry name" value="GRV2/DNAJC13"/>
</dbReference>
<dbReference type="GO" id="GO:0110039">
    <property type="term" value="P:positive regulation of nematode male tail tip morphogenesis"/>
    <property type="evidence" value="ECO:0007669"/>
    <property type="project" value="EnsemblMetazoa"/>
</dbReference>